<dbReference type="InterPro" id="IPR001888">
    <property type="entry name" value="Transposase_1"/>
</dbReference>
<proteinExistence type="predicted"/>
<organism evidence="1 2">
    <name type="scientific">Parelaphostrongylus tenuis</name>
    <name type="common">Meningeal worm</name>
    <dbReference type="NCBI Taxonomy" id="148309"/>
    <lineage>
        <taxon>Eukaryota</taxon>
        <taxon>Metazoa</taxon>
        <taxon>Ecdysozoa</taxon>
        <taxon>Nematoda</taxon>
        <taxon>Chromadorea</taxon>
        <taxon>Rhabditida</taxon>
        <taxon>Rhabditina</taxon>
        <taxon>Rhabditomorpha</taxon>
        <taxon>Strongyloidea</taxon>
        <taxon>Metastrongylidae</taxon>
        <taxon>Parelaphostrongylus</taxon>
    </lineage>
</organism>
<dbReference type="Proteomes" id="UP001196413">
    <property type="component" value="Unassembled WGS sequence"/>
</dbReference>
<dbReference type="AlphaFoldDB" id="A0AAD5MVB3"/>
<keyword evidence="2" id="KW-1185">Reference proteome</keyword>
<gene>
    <name evidence="1" type="ORF">KIN20_011640</name>
</gene>
<dbReference type="Pfam" id="PF01359">
    <property type="entry name" value="Transposase_1"/>
    <property type="match status" value="1"/>
</dbReference>
<dbReference type="EMBL" id="JAHQIW010002140">
    <property type="protein sequence ID" value="KAJ1354646.1"/>
    <property type="molecule type" value="Genomic_DNA"/>
</dbReference>
<reference evidence="1" key="1">
    <citation type="submission" date="2021-06" db="EMBL/GenBank/DDBJ databases">
        <title>Parelaphostrongylus tenuis whole genome reference sequence.</title>
        <authorList>
            <person name="Garwood T.J."/>
            <person name="Larsen P.A."/>
            <person name="Fountain-Jones N.M."/>
            <person name="Garbe J.R."/>
            <person name="Macchietto M.G."/>
            <person name="Kania S.A."/>
            <person name="Gerhold R.W."/>
            <person name="Richards J.E."/>
            <person name="Wolf T.M."/>
        </authorList>
    </citation>
    <scope>NUCLEOTIDE SEQUENCE</scope>
    <source>
        <strain evidence="1">MNPRO001-30</strain>
        <tissue evidence="1">Meninges</tissue>
    </source>
</reference>
<name>A0AAD5MVB3_PARTN</name>
<evidence type="ECO:0000313" key="1">
    <source>
        <dbReference type="EMBL" id="KAJ1354646.1"/>
    </source>
</evidence>
<accession>A0AAD5MVB3</accession>
<sequence length="75" mass="8682">MIANQTLGYGRKTITSHLDEKCTAQSCLDGHLDESSVCYENNTYHAYWLPRVEIPPAQPKSKIHTWMIMLPVFWD</sequence>
<evidence type="ECO:0000313" key="2">
    <source>
        <dbReference type="Proteomes" id="UP001196413"/>
    </source>
</evidence>
<comment type="caution">
    <text evidence="1">The sequence shown here is derived from an EMBL/GenBank/DDBJ whole genome shotgun (WGS) entry which is preliminary data.</text>
</comment>
<protein>
    <submittedName>
        <fullName evidence="1">Uncharacterized protein</fullName>
    </submittedName>
</protein>